<accession>A0A0A9HHK3</accession>
<dbReference type="EMBL" id="GBRH01161291">
    <property type="protein sequence ID" value="JAE36605.1"/>
    <property type="molecule type" value="Transcribed_RNA"/>
</dbReference>
<proteinExistence type="predicted"/>
<reference evidence="1" key="2">
    <citation type="journal article" date="2015" name="Data Brief">
        <title>Shoot transcriptome of the giant reed, Arundo donax.</title>
        <authorList>
            <person name="Barrero R.A."/>
            <person name="Guerrero F.D."/>
            <person name="Moolhuijzen P."/>
            <person name="Goolsby J.A."/>
            <person name="Tidwell J."/>
            <person name="Bellgard S.E."/>
            <person name="Bellgard M.I."/>
        </authorList>
    </citation>
    <scope>NUCLEOTIDE SEQUENCE</scope>
    <source>
        <tissue evidence="1">Shoot tissue taken approximately 20 cm above the soil surface</tissue>
    </source>
</reference>
<organism evidence="1">
    <name type="scientific">Arundo donax</name>
    <name type="common">Giant reed</name>
    <name type="synonym">Donax arundinaceus</name>
    <dbReference type="NCBI Taxonomy" id="35708"/>
    <lineage>
        <taxon>Eukaryota</taxon>
        <taxon>Viridiplantae</taxon>
        <taxon>Streptophyta</taxon>
        <taxon>Embryophyta</taxon>
        <taxon>Tracheophyta</taxon>
        <taxon>Spermatophyta</taxon>
        <taxon>Magnoliopsida</taxon>
        <taxon>Liliopsida</taxon>
        <taxon>Poales</taxon>
        <taxon>Poaceae</taxon>
        <taxon>PACMAD clade</taxon>
        <taxon>Arundinoideae</taxon>
        <taxon>Arundineae</taxon>
        <taxon>Arundo</taxon>
    </lineage>
</organism>
<name>A0A0A9HHK3_ARUDO</name>
<reference evidence="1" key="1">
    <citation type="submission" date="2014-09" db="EMBL/GenBank/DDBJ databases">
        <authorList>
            <person name="Magalhaes I.L.F."/>
            <person name="Oliveira U."/>
            <person name="Santos F.R."/>
            <person name="Vidigal T.H.D.A."/>
            <person name="Brescovit A.D."/>
            <person name="Santos A.J."/>
        </authorList>
    </citation>
    <scope>NUCLEOTIDE SEQUENCE</scope>
    <source>
        <tissue evidence="1">Shoot tissue taken approximately 20 cm above the soil surface</tissue>
    </source>
</reference>
<evidence type="ECO:0000313" key="1">
    <source>
        <dbReference type="EMBL" id="JAE36605.1"/>
    </source>
</evidence>
<sequence>MCTLTSYHLPNVQLPGDKRSHNPVAVRHSLRNYNKHLSCIPTPNHKRATRAGTG</sequence>
<protein>
    <submittedName>
        <fullName evidence="1">Uncharacterized protein</fullName>
    </submittedName>
</protein>
<dbReference type="AlphaFoldDB" id="A0A0A9HHK3"/>